<feature type="domain" description="Calcineurin-like phosphoesterase" evidence="1">
    <location>
        <begin position="7"/>
        <end position="210"/>
    </location>
</feature>
<dbReference type="GO" id="GO:0016787">
    <property type="term" value="F:hydrolase activity"/>
    <property type="evidence" value="ECO:0007669"/>
    <property type="project" value="InterPro"/>
</dbReference>
<dbReference type="Pfam" id="PF00149">
    <property type="entry name" value="Metallophos"/>
    <property type="match status" value="1"/>
</dbReference>
<dbReference type="CDD" id="cd07379">
    <property type="entry name" value="MPP_239FB"/>
    <property type="match status" value="1"/>
</dbReference>
<dbReference type="InterPro" id="IPR051693">
    <property type="entry name" value="UPF0046_metallophosphoest"/>
</dbReference>
<gene>
    <name evidence="2" type="ORF">D6D22_06416</name>
</gene>
<protein>
    <submittedName>
        <fullName evidence="2">Metallo-dependent phosphatase</fullName>
    </submittedName>
</protein>
<sequence>MSPSNASFLIISDTHGLDIHENEAHPFCLPLPKVDVLLHCGDLTQVGGHGPFRKALKMLGEIDAELKLVIAGNHDLELDGEYWRSHLNEEDGDEPEEHDQAVAIMRGPLAKEAGVTYLEQGTHTFTLKSGVSFSIYVSPYSPAINDYAFGYPLSENRFADLKDHVDIMMTHGPPRNILDACPSGNVGCDHLLAALNRVKPLLHCFGHIHEGHGARTISWDEKADAENYLMVAKPVDIDKTERWHTVRKSEKSNETLAVNAAIQGENGEFCNAPWLVYLSLALLQRTDPPS</sequence>
<reference evidence="2 3" key="1">
    <citation type="submission" date="2018-10" db="EMBL/GenBank/DDBJ databases">
        <title>Fifty Aureobasidium pullulans genomes reveal a recombining polyextremotolerant generalist.</title>
        <authorList>
            <person name="Gostincar C."/>
            <person name="Turk M."/>
            <person name="Zajc J."/>
            <person name="Gunde-Cimerman N."/>
        </authorList>
    </citation>
    <scope>NUCLEOTIDE SEQUENCE [LARGE SCALE GENOMIC DNA]</scope>
    <source>
        <strain evidence="2 3">EXF-11013</strain>
    </source>
</reference>
<evidence type="ECO:0000313" key="3">
    <source>
        <dbReference type="Proteomes" id="UP000310687"/>
    </source>
</evidence>
<name>A0A4S8XGP5_AURPU</name>
<evidence type="ECO:0000313" key="2">
    <source>
        <dbReference type="EMBL" id="THW39159.1"/>
    </source>
</evidence>
<accession>A0A4S8XGP5</accession>
<organism evidence="2 3">
    <name type="scientific">Aureobasidium pullulans</name>
    <name type="common">Black yeast</name>
    <name type="synonym">Pullularia pullulans</name>
    <dbReference type="NCBI Taxonomy" id="5580"/>
    <lineage>
        <taxon>Eukaryota</taxon>
        <taxon>Fungi</taxon>
        <taxon>Dikarya</taxon>
        <taxon>Ascomycota</taxon>
        <taxon>Pezizomycotina</taxon>
        <taxon>Dothideomycetes</taxon>
        <taxon>Dothideomycetidae</taxon>
        <taxon>Dothideales</taxon>
        <taxon>Saccotheciaceae</taxon>
        <taxon>Aureobasidium</taxon>
    </lineage>
</organism>
<dbReference type="EMBL" id="QZAL01000096">
    <property type="protein sequence ID" value="THW39159.1"/>
    <property type="molecule type" value="Genomic_DNA"/>
</dbReference>
<dbReference type="PANTHER" id="PTHR12905:SF0">
    <property type="entry name" value="CALCINEURIN-LIKE PHOSPHOESTERASE DOMAIN-CONTAINING PROTEIN"/>
    <property type="match status" value="1"/>
</dbReference>
<dbReference type="Gene3D" id="3.60.21.10">
    <property type="match status" value="1"/>
</dbReference>
<dbReference type="AlphaFoldDB" id="A0A4S8XGP5"/>
<dbReference type="InterPro" id="IPR029052">
    <property type="entry name" value="Metallo-depent_PP-like"/>
</dbReference>
<dbReference type="SUPFAM" id="SSF56300">
    <property type="entry name" value="Metallo-dependent phosphatases"/>
    <property type="match status" value="1"/>
</dbReference>
<comment type="caution">
    <text evidence="2">The sequence shown here is derived from an EMBL/GenBank/DDBJ whole genome shotgun (WGS) entry which is preliminary data.</text>
</comment>
<dbReference type="PANTHER" id="PTHR12905">
    <property type="entry name" value="METALLOPHOSPHOESTERASE"/>
    <property type="match status" value="1"/>
</dbReference>
<dbReference type="InterPro" id="IPR004843">
    <property type="entry name" value="Calcineurin-like_PHP"/>
</dbReference>
<evidence type="ECO:0000259" key="1">
    <source>
        <dbReference type="Pfam" id="PF00149"/>
    </source>
</evidence>
<dbReference type="Proteomes" id="UP000310687">
    <property type="component" value="Unassembled WGS sequence"/>
</dbReference>
<proteinExistence type="predicted"/>